<evidence type="ECO:0000256" key="5">
    <source>
        <dbReference type="ARBA" id="ARBA00023033"/>
    </source>
</evidence>
<proteinExistence type="inferred from homology"/>
<keyword evidence="3" id="KW-0274">FAD</keyword>
<keyword evidence="8" id="KW-1185">Reference proteome</keyword>
<gene>
    <name evidence="7" type="ORF">CMUS01_08032</name>
</gene>
<dbReference type="PROSITE" id="PS51257">
    <property type="entry name" value="PROKAR_LIPOPROTEIN"/>
    <property type="match status" value="1"/>
</dbReference>
<evidence type="ECO:0000256" key="1">
    <source>
        <dbReference type="ARBA" id="ARBA00007992"/>
    </source>
</evidence>
<dbReference type="InterPro" id="IPR002938">
    <property type="entry name" value="FAD-bd"/>
</dbReference>
<reference evidence="7" key="1">
    <citation type="journal article" date="2020" name="Phytopathology">
        <title>Genome Sequence Resources of Colletotrichum truncatum, C. plurivorum, C. musicola, and C. sojae: Four Species Pathogenic to Soybean (Glycine max).</title>
        <authorList>
            <person name="Rogerio F."/>
            <person name="Boufleur T.R."/>
            <person name="Ciampi-Guillardi M."/>
            <person name="Sukno S.A."/>
            <person name="Thon M.R."/>
            <person name="Massola Junior N.S."/>
            <person name="Baroncelli R."/>
        </authorList>
    </citation>
    <scope>NUCLEOTIDE SEQUENCE</scope>
    <source>
        <strain evidence="7">LFN0074</strain>
    </source>
</reference>
<comment type="caution">
    <text evidence="7">The sequence shown here is derived from an EMBL/GenBank/DDBJ whole genome shotgun (WGS) entry which is preliminary data.</text>
</comment>
<organism evidence="7 8">
    <name type="scientific">Colletotrichum musicola</name>
    <dbReference type="NCBI Taxonomy" id="2175873"/>
    <lineage>
        <taxon>Eukaryota</taxon>
        <taxon>Fungi</taxon>
        <taxon>Dikarya</taxon>
        <taxon>Ascomycota</taxon>
        <taxon>Pezizomycotina</taxon>
        <taxon>Sordariomycetes</taxon>
        <taxon>Hypocreomycetidae</taxon>
        <taxon>Glomerellales</taxon>
        <taxon>Glomerellaceae</taxon>
        <taxon>Colletotrichum</taxon>
        <taxon>Colletotrichum orchidearum species complex</taxon>
    </lineage>
</organism>
<dbReference type="PANTHER" id="PTHR13789">
    <property type="entry name" value="MONOOXYGENASE"/>
    <property type="match status" value="1"/>
</dbReference>
<sequence>MKVIIVGAGLGGLACAIACRREGLEVVVLERASRIVPIGSGIHVPPNAARVARQLGYLDKLHRRGGVGVERIEMRRYADGRPLHALPAEHGDLPWLVVHRAEYHGVLWETCAELGVGLCLDMEAEQIDFETNTVYLEDGDDISGDVIIGADGLYSVCRDQLLGSPSPAVETGDLAYRATLPLDYLKALGDPCVDELCARKQVTVWLGPSRHTTFCPVRGGREFNLTLLKQDHAEGHADGDVGEMRQAFEGWDEMLTKLICRVPRVQKWKPWTHPELETWTKVKTIHPLSRLSPATAATHDSQGQMALLGDSCHPSPAYHSQGAAMAVEDGAVLGKLLGLLERCPKSGSPESVAQVLRLYESLRKSRTAVNAAGAASNKKWYHVADGPEQEARDAEMAGAKLTTGWRWLDQKYREELVGHDAVAEAVEAFRTWQQDEK</sequence>
<feature type="domain" description="FAD-binding" evidence="6">
    <location>
        <begin position="2"/>
        <end position="161"/>
    </location>
</feature>
<dbReference type="OrthoDB" id="16820at2759"/>
<evidence type="ECO:0000313" key="7">
    <source>
        <dbReference type="EMBL" id="KAF6829746.1"/>
    </source>
</evidence>
<accession>A0A8H6KEW5</accession>
<evidence type="ECO:0000256" key="3">
    <source>
        <dbReference type="ARBA" id="ARBA00022827"/>
    </source>
</evidence>
<dbReference type="SUPFAM" id="SSF54373">
    <property type="entry name" value="FAD-linked reductases, C-terminal domain"/>
    <property type="match status" value="1"/>
</dbReference>
<evidence type="ECO:0000256" key="4">
    <source>
        <dbReference type="ARBA" id="ARBA00023002"/>
    </source>
</evidence>
<name>A0A8H6KEW5_9PEZI</name>
<dbReference type="Gene3D" id="3.50.50.60">
    <property type="entry name" value="FAD/NAD(P)-binding domain"/>
    <property type="match status" value="1"/>
</dbReference>
<dbReference type="AlphaFoldDB" id="A0A8H6KEW5"/>
<dbReference type="Pfam" id="PF01494">
    <property type="entry name" value="FAD_binding_3"/>
    <property type="match status" value="1"/>
</dbReference>
<dbReference type="PANTHER" id="PTHR13789:SF311">
    <property type="entry name" value="HYDROXYLASE, PUTATIVE (AFU_ORTHOLOGUE AFUA_5G10180)-RELATED"/>
    <property type="match status" value="1"/>
</dbReference>
<keyword evidence="4" id="KW-0560">Oxidoreductase</keyword>
<protein>
    <submittedName>
        <fullName evidence="7">Salicylate hydroxylase</fullName>
    </submittedName>
</protein>
<dbReference type="EMBL" id="WIGM01000302">
    <property type="protein sequence ID" value="KAF6829746.1"/>
    <property type="molecule type" value="Genomic_DNA"/>
</dbReference>
<evidence type="ECO:0000313" key="8">
    <source>
        <dbReference type="Proteomes" id="UP000639643"/>
    </source>
</evidence>
<dbReference type="InterPro" id="IPR036188">
    <property type="entry name" value="FAD/NAD-bd_sf"/>
</dbReference>
<comment type="similarity">
    <text evidence="1">Belongs to the paxM FAD-dependent monooxygenase family.</text>
</comment>
<dbReference type="SUPFAM" id="SSF51905">
    <property type="entry name" value="FAD/NAD(P)-binding domain"/>
    <property type="match status" value="1"/>
</dbReference>
<dbReference type="PRINTS" id="PR00420">
    <property type="entry name" value="RNGMNOXGNASE"/>
</dbReference>
<dbReference type="GO" id="GO:0071949">
    <property type="term" value="F:FAD binding"/>
    <property type="evidence" value="ECO:0007669"/>
    <property type="project" value="InterPro"/>
</dbReference>
<dbReference type="InterPro" id="IPR050493">
    <property type="entry name" value="FAD-dep_Monooxygenase_BioMet"/>
</dbReference>
<keyword evidence="5" id="KW-0503">Monooxygenase</keyword>
<dbReference type="GO" id="GO:0004497">
    <property type="term" value="F:monooxygenase activity"/>
    <property type="evidence" value="ECO:0007669"/>
    <property type="project" value="UniProtKB-KW"/>
</dbReference>
<dbReference type="Proteomes" id="UP000639643">
    <property type="component" value="Unassembled WGS sequence"/>
</dbReference>
<keyword evidence="2" id="KW-0285">Flavoprotein</keyword>
<evidence type="ECO:0000256" key="2">
    <source>
        <dbReference type="ARBA" id="ARBA00022630"/>
    </source>
</evidence>
<evidence type="ECO:0000259" key="6">
    <source>
        <dbReference type="Pfam" id="PF01494"/>
    </source>
</evidence>